<dbReference type="EMBL" id="SKCS01000674">
    <property type="protein sequence ID" value="TNN04974.1"/>
    <property type="molecule type" value="Genomic_DNA"/>
</dbReference>
<sequence>MLSFFCAFLTTYSNSNIILCPPQDQLISNEPDVCNCSPLAIYTDRLKDGLLAETGNWRLEYGRLYNSKFKKQLENLSAIVEKYEKILTRPINDLDDIRILMNALKDLREMEVSVDLQLGPIEESYALLTKYSIPVDKGETEKADTLRYEWEKLCKQMVEVQNELVDIQSQFRNDLLESIITFNEDCSIFYDDYNEVREIYVKCIFINVL</sequence>
<dbReference type="OrthoDB" id="6274387at2759"/>
<dbReference type="Pfam" id="PF25007">
    <property type="entry name" value="DYH2-5-8_CC"/>
    <property type="match status" value="1"/>
</dbReference>
<dbReference type="InterPro" id="IPR056759">
    <property type="entry name" value="DYH2-5-8_CC"/>
</dbReference>
<feature type="domain" description="Dynein axonemal heavy chain 2/5/8 coiled-coil" evidence="1">
    <location>
        <begin position="70"/>
        <end position="175"/>
    </location>
</feature>
<dbReference type="InterPro" id="IPR026983">
    <property type="entry name" value="DHC"/>
</dbReference>
<organism evidence="2 3">
    <name type="scientific">Schistosoma japonicum</name>
    <name type="common">Blood fluke</name>
    <dbReference type="NCBI Taxonomy" id="6182"/>
    <lineage>
        <taxon>Eukaryota</taxon>
        <taxon>Metazoa</taxon>
        <taxon>Spiralia</taxon>
        <taxon>Lophotrochozoa</taxon>
        <taxon>Platyhelminthes</taxon>
        <taxon>Trematoda</taxon>
        <taxon>Digenea</taxon>
        <taxon>Strigeidida</taxon>
        <taxon>Schistosomatoidea</taxon>
        <taxon>Schistosomatidae</taxon>
        <taxon>Schistosoma</taxon>
    </lineage>
</organism>
<comment type="caution">
    <text evidence="2">The sequence shown here is derived from an EMBL/GenBank/DDBJ whole genome shotgun (WGS) entry which is preliminary data.</text>
</comment>
<evidence type="ECO:0000259" key="1">
    <source>
        <dbReference type="Pfam" id="PF25007"/>
    </source>
</evidence>
<dbReference type="GO" id="GO:0007018">
    <property type="term" value="P:microtubule-based movement"/>
    <property type="evidence" value="ECO:0007669"/>
    <property type="project" value="InterPro"/>
</dbReference>
<keyword evidence="3" id="KW-1185">Reference proteome</keyword>
<dbReference type="PANTHER" id="PTHR46532">
    <property type="entry name" value="MALE FERTILITY FACTOR KL5"/>
    <property type="match status" value="1"/>
</dbReference>
<dbReference type="PANTHER" id="PTHR46532:SF13">
    <property type="entry name" value="CYTOPLASMIC DYNEIN 1 HEAVY CHAIN 1"/>
    <property type="match status" value="1"/>
</dbReference>
<dbReference type="GO" id="GO:0045505">
    <property type="term" value="F:dynein intermediate chain binding"/>
    <property type="evidence" value="ECO:0007669"/>
    <property type="project" value="InterPro"/>
</dbReference>
<name>A0A4Z2CLQ7_SCHJA</name>
<dbReference type="SUPFAM" id="SSF46966">
    <property type="entry name" value="Spectrin repeat"/>
    <property type="match status" value="1"/>
</dbReference>
<evidence type="ECO:0000313" key="2">
    <source>
        <dbReference type="EMBL" id="TNN04974.1"/>
    </source>
</evidence>
<accession>A0A4Z2CLQ7</accession>
<protein>
    <submittedName>
        <fullName evidence="2">Dynein heavy chain, axonemal</fullName>
    </submittedName>
</protein>
<dbReference type="AlphaFoldDB" id="A0A4Z2CLQ7"/>
<evidence type="ECO:0000313" key="3">
    <source>
        <dbReference type="Proteomes" id="UP000311919"/>
    </source>
</evidence>
<reference evidence="2 3" key="1">
    <citation type="submission" date="2019-03" db="EMBL/GenBank/DDBJ databases">
        <title>An improved genome assembly of the fluke Schistosoma japonicum.</title>
        <authorList>
            <person name="Hu W."/>
            <person name="Luo F."/>
            <person name="Yin M."/>
            <person name="Mo X."/>
            <person name="Sun C."/>
            <person name="Wu Q."/>
            <person name="Zhu B."/>
            <person name="Xiang M."/>
            <person name="Wang J."/>
            <person name="Wang Y."/>
            <person name="Zhang T."/>
            <person name="Xu B."/>
            <person name="Zheng H."/>
            <person name="Feng Z."/>
        </authorList>
    </citation>
    <scope>NUCLEOTIDE SEQUENCE [LARGE SCALE GENOMIC DNA]</scope>
    <source>
        <strain evidence="2">HuSjv2</strain>
        <tissue evidence="2">Worms</tissue>
    </source>
</reference>
<proteinExistence type="predicted"/>
<dbReference type="Proteomes" id="UP000311919">
    <property type="component" value="Unassembled WGS sequence"/>
</dbReference>
<gene>
    <name evidence="2" type="ORF">EWB00_009960</name>
</gene>
<dbReference type="GO" id="GO:0051959">
    <property type="term" value="F:dynein light intermediate chain binding"/>
    <property type="evidence" value="ECO:0007669"/>
    <property type="project" value="InterPro"/>
</dbReference>
<dbReference type="GO" id="GO:0005858">
    <property type="term" value="C:axonemal dynein complex"/>
    <property type="evidence" value="ECO:0007669"/>
    <property type="project" value="TreeGrafter"/>
</dbReference>
<dbReference type="STRING" id="6182.A0A4Z2CLQ7"/>